<name>A0A6J5NTD2_9CAUD</name>
<feature type="region of interest" description="Disordered" evidence="1">
    <location>
        <begin position="1"/>
        <end position="24"/>
    </location>
</feature>
<evidence type="ECO:0000313" key="2">
    <source>
        <dbReference type="EMBL" id="CAB4162659.1"/>
    </source>
</evidence>
<reference evidence="2" key="1">
    <citation type="submission" date="2020-04" db="EMBL/GenBank/DDBJ databases">
        <authorList>
            <person name="Chiriac C."/>
            <person name="Salcher M."/>
            <person name="Ghai R."/>
            <person name="Kavagutti S V."/>
        </authorList>
    </citation>
    <scope>NUCLEOTIDE SEQUENCE</scope>
</reference>
<proteinExistence type="predicted"/>
<gene>
    <name evidence="2" type="ORF">UFOVP785_81</name>
</gene>
<dbReference type="EMBL" id="LR796736">
    <property type="protein sequence ID" value="CAB4162659.1"/>
    <property type="molecule type" value="Genomic_DNA"/>
</dbReference>
<organism evidence="2">
    <name type="scientific">uncultured Caudovirales phage</name>
    <dbReference type="NCBI Taxonomy" id="2100421"/>
    <lineage>
        <taxon>Viruses</taxon>
        <taxon>Duplodnaviria</taxon>
        <taxon>Heunggongvirae</taxon>
        <taxon>Uroviricota</taxon>
        <taxon>Caudoviricetes</taxon>
        <taxon>Peduoviridae</taxon>
        <taxon>Maltschvirus</taxon>
        <taxon>Maltschvirus maltsch</taxon>
    </lineage>
</organism>
<protein>
    <submittedName>
        <fullName evidence="2">Uncharacterized protein</fullName>
    </submittedName>
</protein>
<evidence type="ECO:0000256" key="1">
    <source>
        <dbReference type="SAM" id="MobiDB-lite"/>
    </source>
</evidence>
<accession>A0A6J5NTD2</accession>
<sequence length="67" mass="7863">MCSPVSQVKKAIRKGNREAERNGTLNSRHHMDWLEAMELQLRSLSAGHWYKDYLEHETLPLVPQEVF</sequence>